<dbReference type="Pfam" id="PF02627">
    <property type="entry name" value="CMD"/>
    <property type="match status" value="1"/>
</dbReference>
<reference evidence="2 3" key="1">
    <citation type="submission" date="2023-04" db="EMBL/GenBank/DDBJ databases">
        <title>A long-awaited taxogenomic arrangement of the family Halomonadaceae.</title>
        <authorList>
            <person name="De La Haba R."/>
            <person name="Chuvochina M."/>
            <person name="Wittouck S."/>
            <person name="Arahal D.R."/>
            <person name="Sanchez-Porro C."/>
            <person name="Hugenholtz P."/>
            <person name="Ventosa A."/>
        </authorList>
    </citation>
    <scope>NUCLEOTIDE SEQUENCE [LARGE SCALE GENOMIC DNA]</scope>
    <source>
        <strain evidence="2 3">DSM 23530</strain>
    </source>
</reference>
<proteinExistence type="predicted"/>
<name>A0ABU1G1Q6_9GAMM</name>
<gene>
    <name evidence="2" type="ORF">QC818_08650</name>
</gene>
<dbReference type="PANTHER" id="PTHR33930:SF2">
    <property type="entry name" value="BLR3452 PROTEIN"/>
    <property type="match status" value="1"/>
</dbReference>
<evidence type="ECO:0000259" key="1">
    <source>
        <dbReference type="Pfam" id="PF02627"/>
    </source>
</evidence>
<accession>A0ABU1G1Q6</accession>
<dbReference type="Proteomes" id="UP001264519">
    <property type="component" value="Unassembled WGS sequence"/>
</dbReference>
<protein>
    <submittedName>
        <fullName evidence="2">Carboxymuconolactone decarboxylase family protein</fullName>
    </submittedName>
</protein>
<evidence type="ECO:0000313" key="3">
    <source>
        <dbReference type="Proteomes" id="UP001264519"/>
    </source>
</evidence>
<evidence type="ECO:0000313" key="2">
    <source>
        <dbReference type="EMBL" id="MDR5866850.1"/>
    </source>
</evidence>
<keyword evidence="3" id="KW-1185">Reference proteome</keyword>
<organism evidence="2 3">
    <name type="scientific">Halomonas koreensis</name>
    <dbReference type="NCBI Taxonomy" id="245385"/>
    <lineage>
        <taxon>Bacteria</taxon>
        <taxon>Pseudomonadati</taxon>
        <taxon>Pseudomonadota</taxon>
        <taxon>Gammaproteobacteria</taxon>
        <taxon>Oceanospirillales</taxon>
        <taxon>Halomonadaceae</taxon>
        <taxon>Halomonas</taxon>
    </lineage>
</organism>
<sequence>MAKPSLPAGAGQVAEQYPEVWQAFSALGKACAETGPLDARTRRLIKLALAVGAGSEGAVHSHVRRALAEGESPEALKQVAMLGIPTLGLPASVAALTWIEDFTEES</sequence>
<dbReference type="PANTHER" id="PTHR33930">
    <property type="entry name" value="ALKYL HYDROPEROXIDE REDUCTASE AHPD"/>
    <property type="match status" value="1"/>
</dbReference>
<feature type="domain" description="Carboxymuconolactone decarboxylase-like" evidence="1">
    <location>
        <begin position="18"/>
        <end position="101"/>
    </location>
</feature>
<dbReference type="SUPFAM" id="SSF69118">
    <property type="entry name" value="AhpD-like"/>
    <property type="match status" value="1"/>
</dbReference>
<dbReference type="InterPro" id="IPR003779">
    <property type="entry name" value="CMD-like"/>
</dbReference>
<dbReference type="RefSeq" id="WP_309652448.1">
    <property type="nucleotide sequence ID" value="NZ_JARWAK010000006.1"/>
</dbReference>
<dbReference type="EMBL" id="JARWAK010000006">
    <property type="protein sequence ID" value="MDR5866850.1"/>
    <property type="molecule type" value="Genomic_DNA"/>
</dbReference>
<dbReference type="Gene3D" id="1.20.1290.10">
    <property type="entry name" value="AhpD-like"/>
    <property type="match status" value="1"/>
</dbReference>
<dbReference type="InterPro" id="IPR029032">
    <property type="entry name" value="AhpD-like"/>
</dbReference>
<comment type="caution">
    <text evidence="2">The sequence shown here is derived from an EMBL/GenBank/DDBJ whole genome shotgun (WGS) entry which is preliminary data.</text>
</comment>